<protein>
    <submittedName>
        <fullName evidence="2">Uncharacterized protein</fullName>
    </submittedName>
</protein>
<proteinExistence type="predicted"/>
<comment type="caution">
    <text evidence="2">The sequence shown here is derived from an EMBL/GenBank/DDBJ whole genome shotgun (WGS) entry which is preliminary data.</text>
</comment>
<name>A0A9W9SE98_9EURO</name>
<gene>
    <name evidence="2" type="ORF">N7509_013884</name>
</gene>
<dbReference type="GeneID" id="81377501"/>
<dbReference type="OrthoDB" id="10266169at2759"/>
<organism evidence="2 3">
    <name type="scientific">Penicillium cosmopolitanum</name>
    <dbReference type="NCBI Taxonomy" id="1131564"/>
    <lineage>
        <taxon>Eukaryota</taxon>
        <taxon>Fungi</taxon>
        <taxon>Dikarya</taxon>
        <taxon>Ascomycota</taxon>
        <taxon>Pezizomycotina</taxon>
        <taxon>Eurotiomycetes</taxon>
        <taxon>Eurotiomycetidae</taxon>
        <taxon>Eurotiales</taxon>
        <taxon>Aspergillaceae</taxon>
        <taxon>Penicillium</taxon>
    </lineage>
</organism>
<dbReference type="Proteomes" id="UP001147747">
    <property type="component" value="Unassembled WGS sequence"/>
</dbReference>
<sequence>MDYDAINDLTILRSSPDLPIQLPCNVKPTRVSLPTPATSSQNGELDKTTNHKPIDNYIPVVQIPSTPPTGSSNFHTQATQLLSTPTTVHTDLSTIDRSGTLNRLRCIPCVPESPLARKADLDDLYRQSGASSPMDFLSSRTSGYEADCDEESEEIKESIECKQPSEREGEKLMKSLKSINAELRRHNRLLRLIARQIPRRVGRKVVRVRSRFPRSSKRLRARGSVVDVDVDIQG</sequence>
<evidence type="ECO:0000313" key="3">
    <source>
        <dbReference type="Proteomes" id="UP001147747"/>
    </source>
</evidence>
<accession>A0A9W9SE98</accession>
<feature type="region of interest" description="Disordered" evidence="1">
    <location>
        <begin position="33"/>
        <end position="52"/>
    </location>
</feature>
<dbReference type="EMBL" id="JAPZBU010000012">
    <property type="protein sequence ID" value="KAJ5376998.1"/>
    <property type="molecule type" value="Genomic_DNA"/>
</dbReference>
<dbReference type="AlphaFoldDB" id="A0A9W9SE98"/>
<reference evidence="2" key="1">
    <citation type="submission" date="2022-12" db="EMBL/GenBank/DDBJ databases">
        <authorList>
            <person name="Petersen C."/>
        </authorList>
    </citation>
    <scope>NUCLEOTIDE SEQUENCE</scope>
    <source>
        <strain evidence="2">IBT 29677</strain>
    </source>
</reference>
<keyword evidence="3" id="KW-1185">Reference proteome</keyword>
<dbReference type="RefSeq" id="XP_056482028.1">
    <property type="nucleotide sequence ID" value="XM_056638521.1"/>
</dbReference>
<reference evidence="2" key="2">
    <citation type="journal article" date="2023" name="IMA Fungus">
        <title>Comparative genomic study of the Penicillium genus elucidates a diverse pangenome and 15 lateral gene transfer events.</title>
        <authorList>
            <person name="Petersen C."/>
            <person name="Sorensen T."/>
            <person name="Nielsen M.R."/>
            <person name="Sondergaard T.E."/>
            <person name="Sorensen J.L."/>
            <person name="Fitzpatrick D.A."/>
            <person name="Frisvad J.C."/>
            <person name="Nielsen K.L."/>
        </authorList>
    </citation>
    <scope>NUCLEOTIDE SEQUENCE</scope>
    <source>
        <strain evidence="2">IBT 29677</strain>
    </source>
</reference>
<evidence type="ECO:0000256" key="1">
    <source>
        <dbReference type="SAM" id="MobiDB-lite"/>
    </source>
</evidence>
<evidence type="ECO:0000313" key="2">
    <source>
        <dbReference type="EMBL" id="KAJ5376998.1"/>
    </source>
</evidence>